<dbReference type="RefSeq" id="WP_089738157.1">
    <property type="nucleotide sequence ID" value="NZ_FOGL01000001.1"/>
</dbReference>
<sequence length="241" mass="28030">MERSEKFEAAFNQIHDLLCQYANEVNSHVSFTEALEKAKPYHKIIEHHYDLLKQCSKLRNAMVHRKIKQDFYIAEPHQEVVLELEYIAETLAEPPLAMDFASKPVIFFEKQTEITKVLSMIRKHNYSQFPIYHKQTCISLLTEGTILHWLASSVNEHTSLVNQTVNEVLPLEKEVNFAFIHEKATIYDAQAVFQSFMEQNIKLEAIIITETGDNSRLPSGIISSWDLVQLKLRTYRILNHT</sequence>
<proteinExistence type="predicted"/>
<dbReference type="Gene3D" id="3.10.580.10">
    <property type="entry name" value="CBS-domain"/>
    <property type="match status" value="1"/>
</dbReference>
<dbReference type="OrthoDB" id="49104at2"/>
<name>A0A1H9LFI7_9BACI</name>
<evidence type="ECO:0000259" key="1">
    <source>
        <dbReference type="Pfam" id="PF00571"/>
    </source>
</evidence>
<evidence type="ECO:0000313" key="2">
    <source>
        <dbReference type="EMBL" id="SER10251.1"/>
    </source>
</evidence>
<keyword evidence="3" id="KW-1185">Reference proteome</keyword>
<dbReference type="Proteomes" id="UP000199687">
    <property type="component" value="Unassembled WGS sequence"/>
</dbReference>
<dbReference type="Pfam" id="PF00571">
    <property type="entry name" value="CBS"/>
    <property type="match status" value="1"/>
</dbReference>
<dbReference type="EMBL" id="FOGL01000001">
    <property type="protein sequence ID" value="SER10251.1"/>
    <property type="molecule type" value="Genomic_DNA"/>
</dbReference>
<reference evidence="2 3" key="1">
    <citation type="submission" date="2016-10" db="EMBL/GenBank/DDBJ databases">
        <authorList>
            <person name="de Groot N.N."/>
        </authorList>
    </citation>
    <scope>NUCLEOTIDE SEQUENCE [LARGE SCALE GENOMIC DNA]</scope>
    <source>
        <strain evidence="2 3">CGMCC 1.7727</strain>
    </source>
</reference>
<protein>
    <submittedName>
        <fullName evidence="2">CBS domain-containing protein</fullName>
    </submittedName>
</protein>
<dbReference type="InterPro" id="IPR000644">
    <property type="entry name" value="CBS_dom"/>
</dbReference>
<feature type="domain" description="CBS" evidence="1">
    <location>
        <begin position="99"/>
        <end position="151"/>
    </location>
</feature>
<dbReference type="InterPro" id="IPR046342">
    <property type="entry name" value="CBS_dom_sf"/>
</dbReference>
<dbReference type="STRING" id="531814.SAMN04487944_101236"/>
<organism evidence="2 3">
    <name type="scientific">Gracilibacillus ureilyticus</name>
    <dbReference type="NCBI Taxonomy" id="531814"/>
    <lineage>
        <taxon>Bacteria</taxon>
        <taxon>Bacillati</taxon>
        <taxon>Bacillota</taxon>
        <taxon>Bacilli</taxon>
        <taxon>Bacillales</taxon>
        <taxon>Bacillaceae</taxon>
        <taxon>Gracilibacillus</taxon>
    </lineage>
</organism>
<accession>A0A1H9LFI7</accession>
<gene>
    <name evidence="2" type="ORF">SAMN04487944_101236</name>
</gene>
<dbReference type="AlphaFoldDB" id="A0A1H9LFI7"/>
<dbReference type="SUPFAM" id="SSF54631">
    <property type="entry name" value="CBS-domain pair"/>
    <property type="match status" value="1"/>
</dbReference>
<evidence type="ECO:0000313" key="3">
    <source>
        <dbReference type="Proteomes" id="UP000199687"/>
    </source>
</evidence>